<dbReference type="Proteomes" id="UP000244523">
    <property type="component" value="Unassembled WGS sequence"/>
</dbReference>
<evidence type="ECO:0000256" key="3">
    <source>
        <dbReference type="SAM" id="SignalP"/>
    </source>
</evidence>
<dbReference type="PANTHER" id="PTHR43649:SF12">
    <property type="entry name" value="DIACETYLCHITOBIOSE BINDING PROTEIN DASA"/>
    <property type="match status" value="1"/>
</dbReference>
<dbReference type="NCBIfam" id="TIGR01409">
    <property type="entry name" value="TAT_signal_seq"/>
    <property type="match status" value="1"/>
</dbReference>
<dbReference type="InterPro" id="IPR006311">
    <property type="entry name" value="TAT_signal"/>
</dbReference>
<keyword evidence="3" id="KW-0732">Signal</keyword>
<dbReference type="EMBL" id="QBUD01000029">
    <property type="protein sequence ID" value="PUB09543.1"/>
    <property type="molecule type" value="Genomic_DNA"/>
</dbReference>
<dbReference type="PANTHER" id="PTHR43649">
    <property type="entry name" value="ARABINOSE-BINDING PROTEIN-RELATED"/>
    <property type="match status" value="1"/>
</dbReference>
<dbReference type="InterPro" id="IPR019546">
    <property type="entry name" value="TAT_signal_bac_arc"/>
</dbReference>
<feature type="signal peptide" evidence="3">
    <location>
        <begin position="1"/>
        <end position="18"/>
    </location>
</feature>
<dbReference type="Gene3D" id="3.40.190.10">
    <property type="entry name" value="Periplasmic binding protein-like II"/>
    <property type="match status" value="1"/>
</dbReference>
<protein>
    <submittedName>
        <fullName evidence="4">Carbohydrate ABC transporter substrate-binding protein (CUT1 family)</fullName>
    </submittedName>
</protein>
<evidence type="ECO:0000313" key="4">
    <source>
        <dbReference type="EMBL" id="PUB09543.1"/>
    </source>
</evidence>
<dbReference type="InterPro" id="IPR050490">
    <property type="entry name" value="Bact_solute-bd_prot1"/>
</dbReference>
<dbReference type="CDD" id="cd13585">
    <property type="entry name" value="PBP2_TMBP_like"/>
    <property type="match status" value="1"/>
</dbReference>
<dbReference type="Pfam" id="PF01547">
    <property type="entry name" value="SBP_bac_1"/>
    <property type="match status" value="1"/>
</dbReference>
<sequence length="439" mass="47175">MKLDISRRGFLIGTTAMAATMGIAAGPARAATGSLSVWKFGGTPAEVEAWPAANERFLADNPDVDLDYSFFNGQIRRQKILAGFQTNRLADVIIAFGQDIPEFAGFGLIQPLDDIATDGQIDDWKTRLVPEVMSSGMHDGKLYGVPTYVDMASFLAVDMDALAEAGYDRPPATWSELREYAKAMTKPDRPGIAFPATTAPVDINIFEGIAYANGGRVFDEESGKVQLNEAGMVDALQLYADLIADGSTPAGTSMTETNFRDTAQLFGQGRAAMWIGLSWLNTPWGTPEGFNWEGAPFPRPDAPSGSFPPVAAIMDGTAVLMVSSRTENPEAAMAYIDFWTQNEQLNTWGGNPEIARVPAGKDAWNSPGLAEAWPNWVSAYNEGNFFAGAEPMPRFIGVSAVESALATAIQQVVLGQKTPQEALDEANEAAQAQIDLLRG</sequence>
<dbReference type="GO" id="GO:0042597">
    <property type="term" value="C:periplasmic space"/>
    <property type="evidence" value="ECO:0007669"/>
    <property type="project" value="UniProtKB-SubCell"/>
</dbReference>
<comment type="similarity">
    <text evidence="2">Belongs to the bacterial solute-binding protein 1 family.</text>
</comment>
<feature type="chain" id="PRO_5015506899" evidence="3">
    <location>
        <begin position="19"/>
        <end position="439"/>
    </location>
</feature>
<comment type="subcellular location">
    <subcellularLocation>
        <location evidence="1">Periplasm</location>
    </subcellularLocation>
</comment>
<dbReference type="InterPro" id="IPR006059">
    <property type="entry name" value="SBP"/>
</dbReference>
<accession>A0A2T6K4F8</accession>
<evidence type="ECO:0000256" key="1">
    <source>
        <dbReference type="ARBA" id="ARBA00004418"/>
    </source>
</evidence>
<reference evidence="4 5" key="1">
    <citation type="submission" date="2018-04" db="EMBL/GenBank/DDBJ databases">
        <title>Genomic Encyclopedia of Archaeal and Bacterial Type Strains, Phase II (KMG-II): from individual species to whole genera.</title>
        <authorList>
            <person name="Goeker M."/>
        </authorList>
    </citation>
    <scope>NUCLEOTIDE SEQUENCE [LARGE SCALE GENOMIC DNA]</scope>
    <source>
        <strain evidence="4 5">DSM 29955</strain>
    </source>
</reference>
<dbReference type="AlphaFoldDB" id="A0A2T6K4F8"/>
<comment type="caution">
    <text evidence="4">The sequence shown here is derived from an EMBL/GenBank/DDBJ whole genome shotgun (WGS) entry which is preliminary data.</text>
</comment>
<proteinExistence type="inferred from homology"/>
<dbReference type="SUPFAM" id="SSF53850">
    <property type="entry name" value="Periplasmic binding protein-like II"/>
    <property type="match status" value="1"/>
</dbReference>
<organism evidence="4 5">
    <name type="scientific">Yoonia sediminilitoris</name>
    <dbReference type="NCBI Taxonomy" id="1286148"/>
    <lineage>
        <taxon>Bacteria</taxon>
        <taxon>Pseudomonadati</taxon>
        <taxon>Pseudomonadota</taxon>
        <taxon>Alphaproteobacteria</taxon>
        <taxon>Rhodobacterales</taxon>
        <taxon>Paracoccaceae</taxon>
        <taxon>Yoonia</taxon>
    </lineage>
</organism>
<evidence type="ECO:0000256" key="2">
    <source>
        <dbReference type="ARBA" id="ARBA00008520"/>
    </source>
</evidence>
<evidence type="ECO:0000313" key="5">
    <source>
        <dbReference type="Proteomes" id="UP000244523"/>
    </source>
</evidence>
<dbReference type="RefSeq" id="WP_168769570.1">
    <property type="nucleotide sequence ID" value="NZ_QBUD01000029.1"/>
</dbReference>
<gene>
    <name evidence="4" type="ORF">C8N45_1296</name>
</gene>
<keyword evidence="5" id="KW-1185">Reference proteome</keyword>
<dbReference type="PROSITE" id="PS51318">
    <property type="entry name" value="TAT"/>
    <property type="match status" value="1"/>
</dbReference>
<name>A0A2T6K4F8_9RHOB</name>